<feature type="chain" id="PRO_5036230072" evidence="2">
    <location>
        <begin position="23"/>
        <end position="494"/>
    </location>
</feature>
<evidence type="ECO:0000313" key="3">
    <source>
        <dbReference type="EMBL" id="CAF1577116.1"/>
    </source>
</evidence>
<protein>
    <submittedName>
        <fullName evidence="4">Uncharacterized protein</fullName>
    </submittedName>
</protein>
<dbReference type="InterPro" id="IPR037873">
    <property type="entry name" value="BamE-like"/>
</dbReference>
<dbReference type="Gene3D" id="3.10.450.730">
    <property type="entry name" value="BLIP domain"/>
    <property type="match status" value="1"/>
</dbReference>
<dbReference type="AlphaFoldDB" id="A0A816GCL0"/>
<dbReference type="SUPFAM" id="SSF55648">
    <property type="entry name" value="beta-lactamase-inhibitor protein, BLIP"/>
    <property type="match status" value="3"/>
</dbReference>
<reference evidence="4" key="1">
    <citation type="submission" date="2021-02" db="EMBL/GenBank/DDBJ databases">
        <authorList>
            <person name="Nowell W R."/>
        </authorList>
    </citation>
    <scope>NUCLEOTIDE SEQUENCE</scope>
</reference>
<gene>
    <name evidence="3" type="ORF">BJG266_LOCUS48329</name>
    <name evidence="4" type="ORF">QVE165_LOCUS65392</name>
</gene>
<comment type="caution">
    <text evidence="4">The sequence shown here is derived from an EMBL/GenBank/DDBJ whole genome shotgun (WGS) entry which is preliminary data.</text>
</comment>
<dbReference type="InterPro" id="IPR024221">
    <property type="entry name" value="BLIP_dom_sf"/>
</dbReference>
<feature type="signal peptide" evidence="2">
    <location>
        <begin position="1"/>
        <end position="22"/>
    </location>
</feature>
<dbReference type="Proteomes" id="UP000663877">
    <property type="component" value="Unassembled WGS sequence"/>
</dbReference>
<proteinExistence type="predicted"/>
<evidence type="ECO:0000313" key="5">
    <source>
        <dbReference type="Proteomes" id="UP000663832"/>
    </source>
</evidence>
<dbReference type="Gene3D" id="3.30.1450.10">
    <property type="match status" value="4"/>
</dbReference>
<accession>A0A816GCL0</accession>
<dbReference type="InterPro" id="IPR009099">
    <property type="entry name" value="Beta-lactamas_inhib"/>
</dbReference>
<evidence type="ECO:0000313" key="4">
    <source>
        <dbReference type="EMBL" id="CAF1671926.1"/>
    </source>
</evidence>
<keyword evidence="5" id="KW-1185">Reference proteome</keyword>
<evidence type="ECO:0000256" key="2">
    <source>
        <dbReference type="SAM" id="SignalP"/>
    </source>
</evidence>
<dbReference type="OrthoDB" id="9995617at2759"/>
<evidence type="ECO:0000256" key="1">
    <source>
        <dbReference type="ARBA" id="ARBA00022729"/>
    </source>
</evidence>
<organism evidence="4 5">
    <name type="scientific">Adineta steineri</name>
    <dbReference type="NCBI Taxonomy" id="433720"/>
    <lineage>
        <taxon>Eukaryota</taxon>
        <taxon>Metazoa</taxon>
        <taxon>Spiralia</taxon>
        <taxon>Gnathifera</taxon>
        <taxon>Rotifera</taxon>
        <taxon>Eurotatoria</taxon>
        <taxon>Bdelloidea</taxon>
        <taxon>Adinetida</taxon>
        <taxon>Adinetidae</taxon>
        <taxon>Adineta</taxon>
    </lineage>
</organism>
<keyword evidence="1 2" id="KW-0732">Signal</keyword>
<dbReference type="EMBL" id="CAJNOM010006726">
    <property type="protein sequence ID" value="CAF1671926.1"/>
    <property type="molecule type" value="Genomic_DNA"/>
</dbReference>
<dbReference type="Proteomes" id="UP000663832">
    <property type="component" value="Unassembled WGS sequence"/>
</dbReference>
<dbReference type="Pfam" id="PF07467">
    <property type="entry name" value="BLIP"/>
    <property type="match status" value="2"/>
</dbReference>
<dbReference type="EMBL" id="CAJNOI010006307">
    <property type="protein sequence ID" value="CAF1577116.1"/>
    <property type="molecule type" value="Genomic_DNA"/>
</dbReference>
<sequence>MLERMLSFYIFVFVSFTAVVFQCDSAPIVYTITYQQYTTVQIGWTQQQVTQNIGSAGNLVSQSGTGNTAITIIKYTGSQSPLAVATFLFQGGILLSKAQIGLDTTVYTITLAQYTAIQTDWTRDQVTKLVGSAGCNVSEAGTGNIAVIIVQYKAAGTTFGIVSLGFVGGKIVSKFEVGFASTINNKINLLQYNTIQTGWTQQQVTTLLGGSGTIVSQSGTQGSPYQITIVQYVGSQSSLTAVTFLFQGGILSSKGQIGLDTGIYTMTYQQFTTIEIGWTRDQVTNVVGSAGCNVSEAGSGSTAVIIVQFTAAGATFGNADLTFINGKLTTKTGIGYFLAISNKITLQQYSTIQIGWTQQQVTTLLGGSGTLISQSGVQGSQYQITMVQYSGAVSSSALALITFQGGIVYGKTQANLDTGVYMITQQQYTSLQIGWTRDQVTQFIGNAGNVASEAGTGNVAAVSVQYKVVGTVIGTVNLIFSGGKLYIKTGFGFK</sequence>
<name>A0A816GCL0_9BILA</name>